<protein>
    <submittedName>
        <fullName evidence="1">Uncharacterized protein</fullName>
    </submittedName>
</protein>
<organism evidence="1 2">
    <name type="scientific">Brucella rhizosphaerae</name>
    <dbReference type="NCBI Taxonomy" id="571254"/>
    <lineage>
        <taxon>Bacteria</taxon>
        <taxon>Pseudomonadati</taxon>
        <taxon>Pseudomonadota</taxon>
        <taxon>Alphaproteobacteria</taxon>
        <taxon>Hyphomicrobiales</taxon>
        <taxon>Brucellaceae</taxon>
        <taxon>Brucella/Ochrobactrum group</taxon>
        <taxon>Brucella</taxon>
    </lineage>
</organism>
<reference evidence="1 2" key="1">
    <citation type="submission" date="2017-07" db="EMBL/GenBank/DDBJ databases">
        <title>Phylogenetic study on the rhizospheric bacterium Ochrobactrum sp. A44.</title>
        <authorList>
            <person name="Krzyzanowska D.M."/>
            <person name="Ossowicki A."/>
            <person name="Rajewska M."/>
            <person name="Maciag T."/>
            <person name="Kaczynski Z."/>
            <person name="Czerwicka M."/>
            <person name="Jafra S."/>
        </authorList>
    </citation>
    <scope>NUCLEOTIDE SEQUENCE [LARGE SCALE GENOMIC DNA]</scope>
    <source>
        <strain evidence="1 2">PR17</strain>
    </source>
</reference>
<proteinExistence type="predicted"/>
<gene>
    <name evidence="1" type="ORF">CEV32_1111</name>
</gene>
<sequence>MNTNQLYQSLSRSGFCQIGALTFCINVHLVRKPFRAFQDAL</sequence>
<evidence type="ECO:0000313" key="1">
    <source>
        <dbReference type="EMBL" id="OYR12936.1"/>
    </source>
</evidence>
<evidence type="ECO:0000313" key="2">
    <source>
        <dbReference type="Proteomes" id="UP000216345"/>
    </source>
</evidence>
<keyword evidence="2" id="KW-1185">Reference proteome</keyword>
<comment type="caution">
    <text evidence="1">The sequence shown here is derived from an EMBL/GenBank/DDBJ whole genome shotgun (WGS) entry which is preliminary data.</text>
</comment>
<dbReference type="Proteomes" id="UP000216345">
    <property type="component" value="Unassembled WGS sequence"/>
</dbReference>
<dbReference type="AlphaFoldDB" id="A0A256FE48"/>
<name>A0A256FE48_9HYPH</name>
<accession>A0A256FE48</accession>
<dbReference type="EMBL" id="NNRK01000029">
    <property type="protein sequence ID" value="OYR12936.1"/>
    <property type="molecule type" value="Genomic_DNA"/>
</dbReference>